<dbReference type="Pfam" id="PF12680">
    <property type="entry name" value="SnoaL_2"/>
    <property type="match status" value="1"/>
</dbReference>
<comment type="caution">
    <text evidence="2">The sequence shown here is derived from an EMBL/GenBank/DDBJ whole genome shotgun (WGS) entry which is preliminary data.</text>
</comment>
<evidence type="ECO:0000259" key="1">
    <source>
        <dbReference type="Pfam" id="PF12680"/>
    </source>
</evidence>
<accession>A0AAW9PVQ8</accession>
<dbReference type="RefSeq" id="WP_330484930.1">
    <property type="nucleotide sequence ID" value="NZ_JAZBJZ010000080.1"/>
</dbReference>
<reference evidence="2" key="1">
    <citation type="submission" date="2024-01" db="EMBL/GenBank/DDBJ databases">
        <title>Bank of Algae and Cyanobacteria of the Azores (BACA) strain genomes.</title>
        <authorList>
            <person name="Luz R."/>
            <person name="Cordeiro R."/>
            <person name="Fonseca A."/>
            <person name="Goncalves V."/>
        </authorList>
    </citation>
    <scope>NUCLEOTIDE SEQUENCE</scope>
    <source>
        <strain evidence="2">BACA0141</strain>
    </source>
</reference>
<proteinExistence type="predicted"/>
<dbReference type="InterPro" id="IPR037401">
    <property type="entry name" value="SnoaL-like"/>
</dbReference>
<dbReference type="InterPro" id="IPR032710">
    <property type="entry name" value="NTF2-like_dom_sf"/>
</dbReference>
<dbReference type="EMBL" id="JAZBJZ010000080">
    <property type="protein sequence ID" value="MEE3718497.1"/>
    <property type="molecule type" value="Genomic_DNA"/>
</dbReference>
<dbReference type="Gene3D" id="3.10.450.50">
    <property type="match status" value="1"/>
</dbReference>
<dbReference type="SUPFAM" id="SSF54427">
    <property type="entry name" value="NTF2-like"/>
    <property type="match status" value="1"/>
</dbReference>
<feature type="domain" description="SnoaL-like" evidence="1">
    <location>
        <begin position="17"/>
        <end position="109"/>
    </location>
</feature>
<gene>
    <name evidence="2" type="ORF">V2H45_17285</name>
</gene>
<keyword evidence="3" id="KW-1185">Reference proteome</keyword>
<name>A0AAW9PVQ8_9CYAN</name>
<protein>
    <submittedName>
        <fullName evidence="2">Nuclear transport factor 2 family protein</fullName>
    </submittedName>
</protein>
<sequence>MTTVLDQYFQLTDRANFDEAAFDELVDLFAEQAEVQPAGGSKVKGKQAITQLYRMFFQMYSAMQHVWTTQVTDNGVQAAWAIAGRRQDGEMFAMQGIHVVELDAHGKIQALEVRVNDSESNSH</sequence>
<organism evidence="2 3">
    <name type="scientific">Tumidithrix elongata BACA0141</name>
    <dbReference type="NCBI Taxonomy" id="2716417"/>
    <lineage>
        <taxon>Bacteria</taxon>
        <taxon>Bacillati</taxon>
        <taxon>Cyanobacteriota</taxon>
        <taxon>Cyanophyceae</taxon>
        <taxon>Pseudanabaenales</taxon>
        <taxon>Pseudanabaenaceae</taxon>
        <taxon>Tumidithrix</taxon>
        <taxon>Tumidithrix elongata</taxon>
    </lineage>
</organism>
<evidence type="ECO:0000313" key="3">
    <source>
        <dbReference type="Proteomes" id="UP001333818"/>
    </source>
</evidence>
<dbReference type="Proteomes" id="UP001333818">
    <property type="component" value="Unassembled WGS sequence"/>
</dbReference>
<dbReference type="AlphaFoldDB" id="A0AAW9PVQ8"/>
<evidence type="ECO:0000313" key="2">
    <source>
        <dbReference type="EMBL" id="MEE3718497.1"/>
    </source>
</evidence>